<accession>A0A2N7PPS7</accession>
<keyword evidence="4 7" id="KW-0479">Metal-binding</keyword>
<evidence type="ECO:0000256" key="3">
    <source>
        <dbReference type="ARBA" id="ARBA00022670"/>
    </source>
</evidence>
<feature type="binding site" evidence="7">
    <location>
        <position position="19"/>
    </location>
    <ligand>
        <name>Ni(2+)</name>
        <dbReference type="ChEBI" id="CHEBI:49786"/>
    </ligand>
</feature>
<dbReference type="Gene3D" id="3.40.50.1450">
    <property type="entry name" value="HybD-like"/>
    <property type="match status" value="1"/>
</dbReference>
<evidence type="ECO:0000313" key="9">
    <source>
        <dbReference type="Proteomes" id="UP000235460"/>
    </source>
</evidence>
<evidence type="ECO:0000256" key="2">
    <source>
        <dbReference type="ARBA" id="ARBA00022596"/>
    </source>
</evidence>
<evidence type="ECO:0000313" key="8">
    <source>
        <dbReference type="EMBL" id="PMP68235.1"/>
    </source>
</evidence>
<keyword evidence="6" id="KW-0378">Hydrolase</keyword>
<dbReference type="SUPFAM" id="SSF53163">
    <property type="entry name" value="HybD-like"/>
    <property type="match status" value="1"/>
</dbReference>
<dbReference type="FunFam" id="3.40.50.1450:FF:000002">
    <property type="entry name" value="Hydrogenase 1 maturation protease"/>
    <property type="match status" value="1"/>
</dbReference>
<keyword evidence="2 7" id="KW-0533">Nickel</keyword>
<dbReference type="InterPro" id="IPR000671">
    <property type="entry name" value="Peptidase_A31"/>
</dbReference>
<dbReference type="PANTHER" id="PTHR30302">
    <property type="entry name" value="HYDROGENASE 1 MATURATION PROTEASE"/>
    <property type="match status" value="1"/>
</dbReference>
<keyword evidence="3" id="KW-0645">Protease</keyword>
<dbReference type="Proteomes" id="UP000235460">
    <property type="component" value="Unassembled WGS sequence"/>
</dbReference>
<proteinExistence type="inferred from homology"/>
<dbReference type="Pfam" id="PF01750">
    <property type="entry name" value="HycI"/>
    <property type="match status" value="1"/>
</dbReference>
<comment type="caution">
    <text evidence="8">The sequence shown here is derived from an EMBL/GenBank/DDBJ whole genome shotgun (WGS) entry which is preliminary data.</text>
</comment>
<evidence type="ECO:0000256" key="6">
    <source>
        <dbReference type="ARBA" id="ARBA00022801"/>
    </source>
</evidence>
<comment type="similarity">
    <text evidence="1">Belongs to the peptidase A31 family.</text>
</comment>
<reference evidence="8 9" key="1">
    <citation type="submission" date="2018-01" db="EMBL/GenBank/DDBJ databases">
        <title>Metagenomic assembled genomes from two thermal pools in the Uzon Caldera, Kamchatka, Russia.</title>
        <authorList>
            <person name="Wilkins L."/>
            <person name="Ettinger C."/>
        </authorList>
    </citation>
    <scope>NUCLEOTIDE SEQUENCE [LARGE SCALE GENOMIC DNA]</scope>
    <source>
        <strain evidence="8">ZAV-08</strain>
    </source>
</reference>
<feature type="binding site" evidence="7">
    <location>
        <position position="65"/>
    </location>
    <ligand>
        <name>Ni(2+)</name>
        <dbReference type="ChEBI" id="CHEBI:49786"/>
    </ligand>
</feature>
<dbReference type="GO" id="GO:0008047">
    <property type="term" value="F:enzyme activator activity"/>
    <property type="evidence" value="ECO:0007669"/>
    <property type="project" value="InterPro"/>
</dbReference>
<dbReference type="PRINTS" id="PR00446">
    <property type="entry name" value="HYDRGNUPTAKE"/>
</dbReference>
<gene>
    <name evidence="8" type="primary">hybD</name>
    <name evidence="8" type="ORF">C0190_01845</name>
</gene>
<dbReference type="CDD" id="cd06062">
    <property type="entry name" value="H2MP_MemB-H2up"/>
    <property type="match status" value="1"/>
</dbReference>
<dbReference type="GO" id="GO:0046872">
    <property type="term" value="F:metal ion binding"/>
    <property type="evidence" value="ECO:0007669"/>
    <property type="project" value="UniProtKB-KW"/>
</dbReference>
<organism evidence="8 9">
    <name type="scientific">Thermodesulfobacterium geofontis</name>
    <dbReference type="NCBI Taxonomy" id="1295609"/>
    <lineage>
        <taxon>Bacteria</taxon>
        <taxon>Pseudomonadati</taxon>
        <taxon>Thermodesulfobacteriota</taxon>
        <taxon>Thermodesulfobacteria</taxon>
        <taxon>Thermodesulfobacteriales</taxon>
        <taxon>Thermodesulfobacteriaceae</taxon>
        <taxon>Thermodesulfobacterium</taxon>
    </lineage>
</organism>
<dbReference type="PANTHER" id="PTHR30302:SF1">
    <property type="entry name" value="HYDROGENASE 2 MATURATION PROTEASE"/>
    <property type="match status" value="1"/>
</dbReference>
<sequence length="165" mass="18315">MSKDKIVVLGIGNVLLSDEGVGVKVVQDLESQYVFPENVELVDGGVGSFSLLPYIESAKKLLVIDAISGGKPPGTIYKFKDEEIPYQVIEKLSTHELNFSDILNLAKLRGKYPEELVIIGIEPQSLELKVGLTDTVKQNYKKLLNEVLDQLKEWGIEVSLKQTKD</sequence>
<protein>
    <submittedName>
        <fullName evidence="8">HyaD/HybD family hydrogenase maturation endopeptidase</fullName>
    </submittedName>
</protein>
<dbReference type="NCBIfam" id="TIGR00072">
    <property type="entry name" value="hydrog_prot"/>
    <property type="match status" value="1"/>
</dbReference>
<feature type="binding site" evidence="7">
    <location>
        <position position="95"/>
    </location>
    <ligand>
        <name>Ni(2+)</name>
        <dbReference type="ChEBI" id="CHEBI:49786"/>
    </ligand>
</feature>
<evidence type="ECO:0000256" key="5">
    <source>
        <dbReference type="ARBA" id="ARBA00022750"/>
    </source>
</evidence>
<evidence type="ECO:0000256" key="7">
    <source>
        <dbReference type="PIRSR" id="PIRSR604419-1"/>
    </source>
</evidence>
<dbReference type="GO" id="GO:0016485">
    <property type="term" value="P:protein processing"/>
    <property type="evidence" value="ECO:0007669"/>
    <property type="project" value="InterPro"/>
</dbReference>
<name>A0A2N7PPS7_9BACT</name>
<keyword evidence="5" id="KW-0064">Aspartyl protease</keyword>
<evidence type="ECO:0000256" key="4">
    <source>
        <dbReference type="ARBA" id="ARBA00022723"/>
    </source>
</evidence>
<dbReference type="InterPro" id="IPR004419">
    <property type="entry name" value="Pept_A31_hyd_express"/>
</dbReference>
<evidence type="ECO:0000256" key="1">
    <source>
        <dbReference type="ARBA" id="ARBA00006814"/>
    </source>
</evidence>
<dbReference type="EMBL" id="PNIK01000027">
    <property type="protein sequence ID" value="PMP68235.1"/>
    <property type="molecule type" value="Genomic_DNA"/>
</dbReference>
<dbReference type="GO" id="GO:0004190">
    <property type="term" value="F:aspartic-type endopeptidase activity"/>
    <property type="evidence" value="ECO:0007669"/>
    <property type="project" value="UniProtKB-KW"/>
</dbReference>
<dbReference type="InterPro" id="IPR023430">
    <property type="entry name" value="Pept_HybD-like_dom_sf"/>
</dbReference>
<dbReference type="NCBIfam" id="TIGR00140">
    <property type="entry name" value="hupD"/>
    <property type="match status" value="1"/>
</dbReference>
<dbReference type="AlphaFoldDB" id="A0A2N7PPS7"/>